<dbReference type="PANTHER" id="PTHR11140:SF0">
    <property type="entry name" value="PRE-MRNA-PROCESSING-SPLICING FACTOR 8"/>
    <property type="match status" value="1"/>
</dbReference>
<dbReference type="GO" id="GO:0030619">
    <property type="term" value="F:U1 snRNA binding"/>
    <property type="evidence" value="ECO:0007669"/>
    <property type="project" value="TreeGrafter"/>
</dbReference>
<evidence type="ECO:0000313" key="4">
    <source>
        <dbReference type="EMBL" id="KAF9997563.1"/>
    </source>
</evidence>
<dbReference type="GO" id="GO:0071013">
    <property type="term" value="C:catalytic step 2 spliceosome"/>
    <property type="evidence" value="ECO:0007669"/>
    <property type="project" value="TreeGrafter"/>
</dbReference>
<feature type="region of interest" description="Disordered" evidence="1">
    <location>
        <begin position="1"/>
        <end position="24"/>
    </location>
</feature>
<dbReference type="InterPro" id="IPR027652">
    <property type="entry name" value="PRP8"/>
</dbReference>
<dbReference type="Proteomes" id="UP000749646">
    <property type="component" value="Unassembled WGS sequence"/>
</dbReference>
<dbReference type="OrthoDB" id="1096540at2759"/>
<evidence type="ECO:0000259" key="3">
    <source>
        <dbReference type="Pfam" id="PF08083"/>
    </source>
</evidence>
<dbReference type="InterPro" id="IPR012591">
    <property type="entry name" value="PRO8NT"/>
</dbReference>
<feature type="compositionally biased region" description="Basic and acidic residues" evidence="1">
    <location>
        <begin position="71"/>
        <end position="82"/>
    </location>
</feature>
<dbReference type="GO" id="GO:0005682">
    <property type="term" value="C:U5 snRNP"/>
    <property type="evidence" value="ECO:0007669"/>
    <property type="project" value="TreeGrafter"/>
</dbReference>
<dbReference type="GO" id="GO:0030623">
    <property type="term" value="F:U5 snRNA binding"/>
    <property type="evidence" value="ECO:0007669"/>
    <property type="project" value="TreeGrafter"/>
</dbReference>
<dbReference type="GO" id="GO:0030620">
    <property type="term" value="F:U2 snRNA binding"/>
    <property type="evidence" value="ECO:0007669"/>
    <property type="project" value="TreeGrafter"/>
</dbReference>
<feature type="region of interest" description="Disordered" evidence="1">
    <location>
        <begin position="63"/>
        <end position="86"/>
    </location>
</feature>
<feature type="domain" description="PROCN" evidence="3">
    <location>
        <begin position="138"/>
        <end position="211"/>
    </location>
</feature>
<feature type="domain" description="PRO8NT" evidence="2">
    <location>
        <begin position="29"/>
        <end position="74"/>
    </location>
</feature>
<evidence type="ECO:0000259" key="2">
    <source>
        <dbReference type="Pfam" id="PF08082"/>
    </source>
</evidence>
<protein>
    <submittedName>
        <fullName evidence="4">Pre-mRNA-splicing factor 8</fullName>
    </submittedName>
</protein>
<dbReference type="AlphaFoldDB" id="A0A9P6SSM1"/>
<evidence type="ECO:0000313" key="5">
    <source>
        <dbReference type="Proteomes" id="UP000749646"/>
    </source>
</evidence>
<dbReference type="EMBL" id="JAAAHW010000983">
    <property type="protein sequence ID" value="KAF9997563.1"/>
    <property type="molecule type" value="Genomic_DNA"/>
</dbReference>
<comment type="caution">
    <text evidence="4">The sequence shown here is derived from an EMBL/GenBank/DDBJ whole genome shotgun (WGS) entry which is preliminary data.</text>
</comment>
<gene>
    <name evidence="4" type="primary">PRP8_3</name>
    <name evidence="4" type="ORF">BGZ65_006865</name>
</gene>
<name>A0A9P6SSM1_9FUNG</name>
<proteinExistence type="predicted"/>
<sequence>MATMELAHATGVGSGETGQKTQDMTAAADKAISVMNEIAPLMELLYAAQRGTMWIKMRREKRGRRPFRRMPSPDDPLHRDADPADEDWNEFKVTTNTVIRQPNHKEYEAAYSDEYISRCRSFTFNLGFGTSPNDKLPGVCVSYQILLRKYLLEALHNRLPKVLYRRLFLLLKETKFIQSTKLDWAKVGSQGFAQGYNIRNFLIHGWNLSYLPGLKLQSEACGNAHD</sequence>
<keyword evidence="5" id="KW-1185">Reference proteome</keyword>
<dbReference type="GO" id="GO:0000244">
    <property type="term" value="P:spliceosomal tri-snRNP complex assembly"/>
    <property type="evidence" value="ECO:0007669"/>
    <property type="project" value="TreeGrafter"/>
</dbReference>
<dbReference type="GO" id="GO:0097157">
    <property type="term" value="F:pre-mRNA intronic binding"/>
    <property type="evidence" value="ECO:0007669"/>
    <property type="project" value="TreeGrafter"/>
</dbReference>
<dbReference type="Pfam" id="PF08082">
    <property type="entry name" value="PRO8NT"/>
    <property type="match status" value="1"/>
</dbReference>
<dbReference type="PANTHER" id="PTHR11140">
    <property type="entry name" value="PRE-MRNA SPLICING FACTOR PRP8"/>
    <property type="match status" value="1"/>
</dbReference>
<dbReference type="Pfam" id="PF08083">
    <property type="entry name" value="PROCN"/>
    <property type="match status" value="1"/>
</dbReference>
<reference evidence="4" key="1">
    <citation type="journal article" date="2020" name="Fungal Divers.">
        <title>Resolving the Mortierellaceae phylogeny through synthesis of multi-gene phylogenetics and phylogenomics.</title>
        <authorList>
            <person name="Vandepol N."/>
            <person name="Liber J."/>
            <person name="Desiro A."/>
            <person name="Na H."/>
            <person name="Kennedy M."/>
            <person name="Barry K."/>
            <person name="Grigoriev I.V."/>
            <person name="Miller A.N."/>
            <person name="O'Donnell K."/>
            <person name="Stajich J.E."/>
            <person name="Bonito G."/>
        </authorList>
    </citation>
    <scope>NUCLEOTIDE SEQUENCE</scope>
    <source>
        <strain evidence="4">MES-2147</strain>
    </source>
</reference>
<organism evidence="4 5">
    <name type="scientific">Modicella reniformis</name>
    <dbReference type="NCBI Taxonomy" id="1440133"/>
    <lineage>
        <taxon>Eukaryota</taxon>
        <taxon>Fungi</taxon>
        <taxon>Fungi incertae sedis</taxon>
        <taxon>Mucoromycota</taxon>
        <taxon>Mortierellomycotina</taxon>
        <taxon>Mortierellomycetes</taxon>
        <taxon>Mortierellales</taxon>
        <taxon>Mortierellaceae</taxon>
        <taxon>Modicella</taxon>
    </lineage>
</organism>
<accession>A0A9P6SSM1</accession>
<dbReference type="InterPro" id="IPR012592">
    <property type="entry name" value="PROCN"/>
</dbReference>
<dbReference type="GO" id="GO:0017070">
    <property type="term" value="F:U6 snRNA binding"/>
    <property type="evidence" value="ECO:0007669"/>
    <property type="project" value="TreeGrafter"/>
</dbReference>
<evidence type="ECO:0000256" key="1">
    <source>
        <dbReference type="SAM" id="MobiDB-lite"/>
    </source>
</evidence>